<gene>
    <name evidence="4" type="ORF">LGLO00237_LOCUS35549</name>
</gene>
<evidence type="ECO:0000313" key="4">
    <source>
        <dbReference type="EMBL" id="CAE0683761.1"/>
    </source>
</evidence>
<dbReference type="Gene3D" id="3.60.10.10">
    <property type="entry name" value="Endonuclease/exonuclease/phosphatase"/>
    <property type="match status" value="1"/>
</dbReference>
<dbReference type="Pfam" id="PF03372">
    <property type="entry name" value="Exo_endo_phos"/>
    <property type="match status" value="1"/>
</dbReference>
<keyword evidence="2" id="KW-0812">Transmembrane</keyword>
<protein>
    <recommendedName>
        <fullName evidence="3">Endonuclease/exonuclease/phosphatase domain-containing protein</fullName>
    </recommendedName>
</protein>
<evidence type="ECO:0000259" key="3">
    <source>
        <dbReference type="Pfam" id="PF03372"/>
    </source>
</evidence>
<feature type="region of interest" description="Disordered" evidence="1">
    <location>
        <begin position="260"/>
        <end position="280"/>
    </location>
</feature>
<dbReference type="SUPFAM" id="SSF56219">
    <property type="entry name" value="DNase I-like"/>
    <property type="match status" value="1"/>
</dbReference>
<evidence type="ECO:0000256" key="2">
    <source>
        <dbReference type="SAM" id="Phobius"/>
    </source>
</evidence>
<name>A0A7S3ZI66_9EUKA</name>
<dbReference type="EMBL" id="HBIV01051784">
    <property type="protein sequence ID" value="CAE0683761.1"/>
    <property type="molecule type" value="Transcribed_RNA"/>
</dbReference>
<accession>A0A7S3ZI66</accession>
<dbReference type="InterPro" id="IPR050410">
    <property type="entry name" value="CCR4/nocturin_mRNA_transcr"/>
</dbReference>
<evidence type="ECO:0000256" key="1">
    <source>
        <dbReference type="SAM" id="MobiDB-lite"/>
    </source>
</evidence>
<sequence length="293" mass="32167">MGVVLAFPSNYEMKDCYFHRPSRVRVDYNKRDIAKAASAASESRALMGVAAAICTTAGFSFSTGRLQGLNAAVAGLCALGAAVGTYFVASALKKRTYPAKSMETKLRDCPNVMLMTKLFCKTTKQEFWVANYHMPCKFWDNDLMAALAVLAREKALRVARKDPVVFAGDFNATPGSAAYQCFTSNEKPEGIGVFSFKGAPIFPLKTSPFSSALAKGSEDGKEPSFTNFARREFRGKEIEFCDCIDYIFISDHWEVKQTSETPNKETTMREVGSYPTDAQPSDHLPISAVLALN</sequence>
<dbReference type="GO" id="GO:0000175">
    <property type="term" value="F:3'-5'-RNA exonuclease activity"/>
    <property type="evidence" value="ECO:0007669"/>
    <property type="project" value="TreeGrafter"/>
</dbReference>
<feature type="transmembrane region" description="Helical" evidence="2">
    <location>
        <begin position="69"/>
        <end position="92"/>
    </location>
</feature>
<proteinExistence type="predicted"/>
<reference evidence="4" key="1">
    <citation type="submission" date="2021-01" db="EMBL/GenBank/DDBJ databases">
        <authorList>
            <person name="Corre E."/>
            <person name="Pelletier E."/>
            <person name="Niang G."/>
            <person name="Scheremetjew M."/>
            <person name="Finn R."/>
            <person name="Kale V."/>
            <person name="Holt S."/>
            <person name="Cochrane G."/>
            <person name="Meng A."/>
            <person name="Brown T."/>
            <person name="Cohen L."/>
        </authorList>
    </citation>
    <scope>NUCLEOTIDE SEQUENCE</scope>
    <source>
        <strain evidence="4">CCCM811</strain>
    </source>
</reference>
<keyword evidence="2" id="KW-1133">Transmembrane helix</keyword>
<keyword evidence="2" id="KW-0472">Membrane</keyword>
<dbReference type="AlphaFoldDB" id="A0A7S3ZI66"/>
<organism evidence="4">
    <name type="scientific">Lotharella globosa</name>
    <dbReference type="NCBI Taxonomy" id="91324"/>
    <lineage>
        <taxon>Eukaryota</taxon>
        <taxon>Sar</taxon>
        <taxon>Rhizaria</taxon>
        <taxon>Cercozoa</taxon>
        <taxon>Chlorarachniophyceae</taxon>
        <taxon>Lotharella</taxon>
    </lineage>
</organism>
<dbReference type="PANTHER" id="PTHR12121:SF101">
    <property type="entry name" value="ENDONUCLEASE_EXONUCLEASE_PHOSPHATASE DOMAIN-CONTAINING PROTEIN"/>
    <property type="match status" value="1"/>
</dbReference>
<dbReference type="PANTHER" id="PTHR12121">
    <property type="entry name" value="CARBON CATABOLITE REPRESSOR PROTEIN 4"/>
    <property type="match status" value="1"/>
</dbReference>
<dbReference type="InterPro" id="IPR036691">
    <property type="entry name" value="Endo/exonu/phosph_ase_sf"/>
</dbReference>
<feature type="domain" description="Endonuclease/exonuclease/phosphatase" evidence="3">
    <location>
        <begin position="143"/>
        <end position="283"/>
    </location>
</feature>
<dbReference type="InterPro" id="IPR005135">
    <property type="entry name" value="Endo/exonuclease/phosphatase"/>
</dbReference>